<protein>
    <submittedName>
        <fullName evidence="1">Uncharacterized protein</fullName>
    </submittedName>
</protein>
<gene>
    <name evidence="1" type="ORF">BDN72DRAFT_865065</name>
</gene>
<sequence length="245" mass="27559">NAHPDPGFLGRPRQASDVFPLPVPIASLALNIRPITVERNPGNEKREFATQPTSLPHRNSSTHLDLPSYLWYLGYSTAYRNKRFDPANAISKGIFVDEIMQGSWRYTFKTSKPALRDLLHFHLPLEATLNPTRHFYLLLRCHHQGTAPTWSNVLPIHPFTIQDLVIAAKLGCEELLGAGLGGLREWLRSSQERESSNTYLASGSHRGFILNQSMITPPETFKYWSWGLKSPMGGSLDVSRTTITP</sequence>
<name>A0ACD3A1F7_9AGAR</name>
<dbReference type="EMBL" id="ML208949">
    <property type="protein sequence ID" value="TFK59545.1"/>
    <property type="molecule type" value="Genomic_DNA"/>
</dbReference>
<keyword evidence="2" id="KW-1185">Reference proteome</keyword>
<proteinExistence type="predicted"/>
<dbReference type="Proteomes" id="UP000308600">
    <property type="component" value="Unassembled WGS sequence"/>
</dbReference>
<feature type="non-terminal residue" evidence="1">
    <location>
        <position position="1"/>
    </location>
</feature>
<evidence type="ECO:0000313" key="1">
    <source>
        <dbReference type="EMBL" id="TFK59545.1"/>
    </source>
</evidence>
<accession>A0ACD3A1F7</accession>
<reference evidence="1 2" key="1">
    <citation type="journal article" date="2019" name="Nat. Ecol. Evol.">
        <title>Megaphylogeny resolves global patterns of mushroom evolution.</title>
        <authorList>
            <person name="Varga T."/>
            <person name="Krizsan K."/>
            <person name="Foldi C."/>
            <person name="Dima B."/>
            <person name="Sanchez-Garcia M."/>
            <person name="Sanchez-Ramirez S."/>
            <person name="Szollosi G.J."/>
            <person name="Szarkandi J.G."/>
            <person name="Papp V."/>
            <person name="Albert L."/>
            <person name="Andreopoulos W."/>
            <person name="Angelini C."/>
            <person name="Antonin V."/>
            <person name="Barry K.W."/>
            <person name="Bougher N.L."/>
            <person name="Buchanan P."/>
            <person name="Buyck B."/>
            <person name="Bense V."/>
            <person name="Catcheside P."/>
            <person name="Chovatia M."/>
            <person name="Cooper J."/>
            <person name="Damon W."/>
            <person name="Desjardin D."/>
            <person name="Finy P."/>
            <person name="Geml J."/>
            <person name="Haridas S."/>
            <person name="Hughes K."/>
            <person name="Justo A."/>
            <person name="Karasinski D."/>
            <person name="Kautmanova I."/>
            <person name="Kiss B."/>
            <person name="Kocsube S."/>
            <person name="Kotiranta H."/>
            <person name="LaButti K.M."/>
            <person name="Lechner B.E."/>
            <person name="Liimatainen K."/>
            <person name="Lipzen A."/>
            <person name="Lukacs Z."/>
            <person name="Mihaltcheva S."/>
            <person name="Morgado L.N."/>
            <person name="Niskanen T."/>
            <person name="Noordeloos M.E."/>
            <person name="Ohm R.A."/>
            <person name="Ortiz-Santana B."/>
            <person name="Ovrebo C."/>
            <person name="Racz N."/>
            <person name="Riley R."/>
            <person name="Savchenko A."/>
            <person name="Shiryaev A."/>
            <person name="Soop K."/>
            <person name="Spirin V."/>
            <person name="Szebenyi C."/>
            <person name="Tomsovsky M."/>
            <person name="Tulloss R.E."/>
            <person name="Uehling J."/>
            <person name="Grigoriev I.V."/>
            <person name="Vagvolgyi C."/>
            <person name="Papp T."/>
            <person name="Martin F.M."/>
            <person name="Miettinen O."/>
            <person name="Hibbett D.S."/>
            <person name="Nagy L.G."/>
        </authorList>
    </citation>
    <scope>NUCLEOTIDE SEQUENCE [LARGE SCALE GENOMIC DNA]</scope>
    <source>
        <strain evidence="1 2">NL-1719</strain>
    </source>
</reference>
<evidence type="ECO:0000313" key="2">
    <source>
        <dbReference type="Proteomes" id="UP000308600"/>
    </source>
</evidence>
<organism evidence="1 2">
    <name type="scientific">Pluteus cervinus</name>
    <dbReference type="NCBI Taxonomy" id="181527"/>
    <lineage>
        <taxon>Eukaryota</taxon>
        <taxon>Fungi</taxon>
        <taxon>Dikarya</taxon>
        <taxon>Basidiomycota</taxon>
        <taxon>Agaricomycotina</taxon>
        <taxon>Agaricomycetes</taxon>
        <taxon>Agaricomycetidae</taxon>
        <taxon>Agaricales</taxon>
        <taxon>Pluteineae</taxon>
        <taxon>Pluteaceae</taxon>
        <taxon>Pluteus</taxon>
    </lineage>
</organism>